<dbReference type="OrthoDB" id="2021064at2759"/>
<dbReference type="SUPFAM" id="SSF118290">
    <property type="entry name" value="WRKY DNA-binding domain"/>
    <property type="match status" value="1"/>
</dbReference>
<dbReference type="PANTHER" id="PTHR31282">
    <property type="entry name" value="WRKY TRANSCRIPTION FACTOR 21-RELATED"/>
    <property type="match status" value="1"/>
</dbReference>
<evidence type="ECO:0000256" key="2">
    <source>
        <dbReference type="ARBA" id="ARBA00023015"/>
    </source>
</evidence>
<feature type="domain" description="WRKY" evidence="7">
    <location>
        <begin position="105"/>
        <end position="167"/>
    </location>
</feature>
<evidence type="ECO:0000256" key="6">
    <source>
        <dbReference type="SAM" id="MobiDB-lite"/>
    </source>
</evidence>
<dbReference type="GeneID" id="100837676"/>
<dbReference type="InterPro" id="IPR044810">
    <property type="entry name" value="WRKY_plant"/>
</dbReference>
<keyword evidence="5" id="KW-0539">Nucleus</keyword>
<name>I1HSW2_BRADI</name>
<dbReference type="GO" id="GO:0005634">
    <property type="term" value="C:nucleus"/>
    <property type="evidence" value="ECO:0000318"/>
    <property type="project" value="GO_Central"/>
</dbReference>
<evidence type="ECO:0000313" key="9">
    <source>
        <dbReference type="EnsemblPlants" id="KQK10353"/>
    </source>
</evidence>
<keyword evidence="10" id="KW-1185">Reference proteome</keyword>
<dbReference type="Pfam" id="PF03106">
    <property type="entry name" value="WRKY"/>
    <property type="match status" value="1"/>
</dbReference>
<evidence type="ECO:0000256" key="5">
    <source>
        <dbReference type="ARBA" id="ARBA00023242"/>
    </source>
</evidence>
<reference evidence="8" key="2">
    <citation type="submission" date="2017-06" db="EMBL/GenBank/DDBJ databases">
        <title>WGS assembly of Brachypodium distachyon.</title>
        <authorList>
            <consortium name="The International Brachypodium Initiative"/>
            <person name="Lucas S."/>
            <person name="Harmon-Smith M."/>
            <person name="Lail K."/>
            <person name="Tice H."/>
            <person name="Grimwood J."/>
            <person name="Bruce D."/>
            <person name="Barry K."/>
            <person name="Shu S."/>
            <person name="Lindquist E."/>
            <person name="Wang M."/>
            <person name="Pitluck S."/>
            <person name="Vogel J.P."/>
            <person name="Garvin D.F."/>
            <person name="Mockler T.C."/>
            <person name="Schmutz J."/>
            <person name="Rokhsar D."/>
            <person name="Bevan M.W."/>
        </authorList>
    </citation>
    <scope>NUCLEOTIDE SEQUENCE</scope>
    <source>
        <strain evidence="8">Bd21</strain>
    </source>
</reference>
<dbReference type="KEGG" id="bdi:100837676"/>
<keyword evidence="4" id="KW-0804">Transcription</keyword>
<evidence type="ECO:0000256" key="4">
    <source>
        <dbReference type="ARBA" id="ARBA00023163"/>
    </source>
</evidence>
<dbReference type="eggNOG" id="ENOG502R5R0">
    <property type="taxonomic scope" value="Eukaryota"/>
</dbReference>
<feature type="region of interest" description="Disordered" evidence="6">
    <location>
        <begin position="81"/>
        <end position="105"/>
    </location>
</feature>
<dbReference type="GO" id="GO:0006355">
    <property type="term" value="P:regulation of DNA-templated transcription"/>
    <property type="evidence" value="ECO:0000318"/>
    <property type="project" value="GO_Central"/>
</dbReference>
<evidence type="ECO:0000256" key="3">
    <source>
        <dbReference type="ARBA" id="ARBA00023125"/>
    </source>
</evidence>
<dbReference type="Gene3D" id="2.20.25.80">
    <property type="entry name" value="WRKY domain"/>
    <property type="match status" value="1"/>
</dbReference>
<dbReference type="Gramene" id="KQK10353">
    <property type="protein sequence ID" value="KQK10353"/>
    <property type="gene ID" value="BRADI_2g53520v3"/>
</dbReference>
<dbReference type="InterPro" id="IPR036576">
    <property type="entry name" value="WRKY_dom_sf"/>
</dbReference>
<proteinExistence type="predicted"/>
<dbReference type="GO" id="GO:0003700">
    <property type="term" value="F:DNA-binding transcription factor activity"/>
    <property type="evidence" value="ECO:0000318"/>
    <property type="project" value="GO_Central"/>
</dbReference>
<evidence type="ECO:0000259" key="7">
    <source>
        <dbReference type="PROSITE" id="PS50811"/>
    </source>
</evidence>
<keyword evidence="3" id="KW-0238">DNA-binding</keyword>
<dbReference type="GO" id="GO:0000976">
    <property type="term" value="F:transcription cis-regulatory region binding"/>
    <property type="evidence" value="ECO:0000318"/>
    <property type="project" value="GO_Central"/>
</dbReference>
<keyword evidence="2" id="KW-0805">Transcription regulation</keyword>
<dbReference type="EnsemblPlants" id="KQK10353">
    <property type="protein sequence ID" value="KQK10353"/>
    <property type="gene ID" value="BRADI_2g53520v3"/>
</dbReference>
<dbReference type="SMART" id="SM00774">
    <property type="entry name" value="WRKY"/>
    <property type="match status" value="1"/>
</dbReference>
<comment type="subcellular location">
    <subcellularLocation>
        <location evidence="1">Nucleus</location>
    </subcellularLocation>
</comment>
<protein>
    <recommendedName>
        <fullName evidence="7">WRKY domain-containing protein</fullName>
    </recommendedName>
</protein>
<dbReference type="PROSITE" id="PS50811">
    <property type="entry name" value="WRKY"/>
    <property type="match status" value="1"/>
</dbReference>
<evidence type="ECO:0000313" key="10">
    <source>
        <dbReference type="Proteomes" id="UP000008810"/>
    </source>
</evidence>
<sequence>MALATPTAVVLELMTMGQQSAAHLGELLRAASPTTLPGEQLQNQALAAEILRCCDRVIAAMSRCHPGAAAKKKRKATDVPGFAAAAGPPASRRARGGADARGEVVESGTTEDGFAWRKYGQKDINGCRHPRLYYRCAYRGEGCVATRRVQRSRDEPAAYAVAYYGEHTCGQGDGAAAAFQQQAAGTAAALLPAPTVVVEFGSNNASGLVDVCRDRGSALPPLIPAGSGTSWRGWSSSSSSSSSEVELGASPSPVMEFLEGSFDWESVVNSLGFGDLPLVAMLQ</sequence>
<dbReference type="RefSeq" id="XP_003567230.1">
    <property type="nucleotide sequence ID" value="XM_003567182.4"/>
</dbReference>
<accession>I1HSW2</accession>
<dbReference type="Proteomes" id="UP000008810">
    <property type="component" value="Chromosome 2"/>
</dbReference>
<dbReference type="HOGENOM" id="CLU_099604_0_0_1"/>
<organism evidence="8">
    <name type="scientific">Brachypodium distachyon</name>
    <name type="common">Purple false brome</name>
    <name type="synonym">Trachynia distachya</name>
    <dbReference type="NCBI Taxonomy" id="15368"/>
    <lineage>
        <taxon>Eukaryota</taxon>
        <taxon>Viridiplantae</taxon>
        <taxon>Streptophyta</taxon>
        <taxon>Embryophyta</taxon>
        <taxon>Tracheophyta</taxon>
        <taxon>Spermatophyta</taxon>
        <taxon>Magnoliopsida</taxon>
        <taxon>Liliopsida</taxon>
        <taxon>Poales</taxon>
        <taxon>Poaceae</taxon>
        <taxon>BOP clade</taxon>
        <taxon>Pooideae</taxon>
        <taxon>Stipodae</taxon>
        <taxon>Brachypodieae</taxon>
        <taxon>Brachypodium</taxon>
    </lineage>
</organism>
<reference evidence="9" key="3">
    <citation type="submission" date="2018-08" db="UniProtKB">
        <authorList>
            <consortium name="EnsemblPlants"/>
        </authorList>
    </citation>
    <scope>IDENTIFICATION</scope>
    <source>
        <strain evidence="9">cv. Bd21</strain>
    </source>
</reference>
<dbReference type="AlphaFoldDB" id="I1HSW2"/>
<reference evidence="8 9" key="1">
    <citation type="journal article" date="2010" name="Nature">
        <title>Genome sequencing and analysis of the model grass Brachypodium distachyon.</title>
        <authorList>
            <consortium name="International Brachypodium Initiative"/>
        </authorList>
    </citation>
    <scope>NUCLEOTIDE SEQUENCE [LARGE SCALE GENOMIC DNA]</scope>
    <source>
        <strain evidence="8">Bd21</strain>
        <strain evidence="9">cv. Bd21</strain>
    </source>
</reference>
<evidence type="ECO:0000256" key="1">
    <source>
        <dbReference type="ARBA" id="ARBA00004123"/>
    </source>
</evidence>
<evidence type="ECO:0000313" key="8">
    <source>
        <dbReference type="EMBL" id="KQK10353.1"/>
    </source>
</evidence>
<dbReference type="InterPro" id="IPR003657">
    <property type="entry name" value="WRKY_dom"/>
</dbReference>
<dbReference type="EMBL" id="CM000881">
    <property type="protein sequence ID" value="KQK10353.1"/>
    <property type="molecule type" value="Genomic_DNA"/>
</dbReference>
<dbReference type="OMA" id="HDIATFQ"/>
<gene>
    <name evidence="9" type="primary">LOC100837676</name>
    <name evidence="8" type="ORF">BRADI_2g53520v3</name>
</gene>
<feature type="compositionally biased region" description="Low complexity" evidence="6">
    <location>
        <begin position="81"/>
        <end position="91"/>
    </location>
</feature>